<dbReference type="RefSeq" id="WP_089714084.1">
    <property type="nucleotide sequence ID" value="NZ_FMAR01000013.1"/>
</dbReference>
<accession>A0A1C4FBH7</accession>
<feature type="transmembrane region" description="Helical" evidence="1">
    <location>
        <begin position="20"/>
        <end position="40"/>
    </location>
</feature>
<evidence type="ECO:0000313" key="2">
    <source>
        <dbReference type="EMBL" id="SCC53232.1"/>
    </source>
</evidence>
<keyword evidence="1" id="KW-0472">Membrane</keyword>
<dbReference type="Proteomes" id="UP000242818">
    <property type="component" value="Unassembled WGS sequence"/>
</dbReference>
<name>A0A1C4FBH7_9BACT</name>
<evidence type="ECO:0000313" key="3">
    <source>
        <dbReference type="Proteomes" id="UP000242818"/>
    </source>
</evidence>
<sequence length="694" mass="78431">MDKGLYIIQQLLRRWQWQGFLINALRGLSVSGIVTSLLHITWHWSMWWMLPLWVLSTAIFHYVFSYRKLRDKDVAVWIDQQHPQMEDSTTLLLEKHLQGLPGLQAEKVNAILPGLKVLPPFTRTWRMAVLTAAGSLSLAAFATYVSARLAQQNMAGAMVEDTLPETRLPEIEGVVVHITPPTYTHLEKRTQENFQLKVVAGSNVRWQITTTRPVPALALRFNDSLTVNLTSTDSTHWQLGITIQQPGYYQAQLNGQWSALYKLEVIKDQPPQIQVQSPKAYTLIDYGRPPQVQLLASISDDYGLLSDTLFITIASGEGEAVKFREQKMPLPISAGTRSATVAKLLDLRALQMQPGDELYFYLSAQDALHQQGRSDRNMVVWEDTAQLMKLDGMANGVDLKPAFFRSERQIIMETEQLLRDKDTIRLQQFQDKSSDLGSDQKLLRLRYGQFLGEEAEDGAEAREALAQLDNPADFSNAAKILDAVTDKHDNAEDAGFFDPTTKAQLKATLTEMWNAELRLRTYKPAEALPYAYKALRMLKDLQQQSRAYVAKTGVKLTPLKPEKRLTGVLTGIADPLTERNIRNIGSDTLLRLSLGILELWQSGTTPDIRQQQVLQRAGLQLATHAASDPATYLPPVAALRRMLEQGPAGSDFQTTERALQQLLPPPAWQPYRREQEEDMHLSQHYFEQLQALKK</sequence>
<dbReference type="STRING" id="1335309.GA0116948_11333"/>
<organism evidence="2 3">
    <name type="scientific">Chitinophaga costaii</name>
    <dbReference type="NCBI Taxonomy" id="1335309"/>
    <lineage>
        <taxon>Bacteria</taxon>
        <taxon>Pseudomonadati</taxon>
        <taxon>Bacteroidota</taxon>
        <taxon>Chitinophagia</taxon>
        <taxon>Chitinophagales</taxon>
        <taxon>Chitinophagaceae</taxon>
        <taxon>Chitinophaga</taxon>
    </lineage>
</organism>
<gene>
    <name evidence="2" type="ORF">GA0116948_11333</name>
</gene>
<keyword evidence="1" id="KW-1133">Transmembrane helix</keyword>
<reference evidence="2 3" key="1">
    <citation type="submission" date="2016-08" db="EMBL/GenBank/DDBJ databases">
        <authorList>
            <person name="Seilhamer J.J."/>
        </authorList>
    </citation>
    <scope>NUCLEOTIDE SEQUENCE [LARGE SCALE GENOMIC DNA]</scope>
    <source>
        <strain evidence="2 3">A37T2</strain>
    </source>
</reference>
<keyword evidence="1" id="KW-0812">Transmembrane</keyword>
<dbReference type="AlphaFoldDB" id="A0A1C4FBH7"/>
<feature type="transmembrane region" description="Helical" evidence="1">
    <location>
        <begin position="46"/>
        <end position="64"/>
    </location>
</feature>
<dbReference type="OrthoDB" id="780137at2"/>
<evidence type="ECO:0008006" key="4">
    <source>
        <dbReference type="Google" id="ProtNLM"/>
    </source>
</evidence>
<dbReference type="EMBL" id="FMAR01000013">
    <property type="protein sequence ID" value="SCC53232.1"/>
    <property type="molecule type" value="Genomic_DNA"/>
</dbReference>
<proteinExistence type="predicted"/>
<feature type="transmembrane region" description="Helical" evidence="1">
    <location>
        <begin position="125"/>
        <end position="145"/>
    </location>
</feature>
<evidence type="ECO:0000256" key="1">
    <source>
        <dbReference type="SAM" id="Phobius"/>
    </source>
</evidence>
<protein>
    <recommendedName>
        <fullName evidence="4">DUF4175 domain-containing protein</fullName>
    </recommendedName>
</protein>
<keyword evidence="3" id="KW-1185">Reference proteome</keyword>